<dbReference type="InterPro" id="IPR002401">
    <property type="entry name" value="Cyt_P450_E_grp-I"/>
</dbReference>
<dbReference type="OrthoDB" id="1470350at2759"/>
<dbReference type="PROSITE" id="PS00086">
    <property type="entry name" value="CYTOCHROME_P450"/>
    <property type="match status" value="1"/>
</dbReference>
<evidence type="ECO:0000256" key="2">
    <source>
        <dbReference type="ARBA" id="ARBA00022723"/>
    </source>
</evidence>
<dbReference type="GO" id="GO:0020037">
    <property type="term" value="F:heme binding"/>
    <property type="evidence" value="ECO:0007669"/>
    <property type="project" value="InterPro"/>
</dbReference>
<evidence type="ECO:0000313" key="7">
    <source>
        <dbReference type="Proteomes" id="UP000799436"/>
    </source>
</evidence>
<protein>
    <submittedName>
        <fullName evidence="6">Cytochrome P450 monooxygenase-like protein</fullName>
    </submittedName>
</protein>
<dbReference type="GO" id="GO:0016705">
    <property type="term" value="F:oxidoreductase activity, acting on paired donors, with incorporation or reduction of molecular oxygen"/>
    <property type="evidence" value="ECO:0007669"/>
    <property type="project" value="InterPro"/>
</dbReference>
<evidence type="ECO:0000256" key="1">
    <source>
        <dbReference type="ARBA" id="ARBA00001971"/>
    </source>
</evidence>
<evidence type="ECO:0000256" key="5">
    <source>
        <dbReference type="RuleBase" id="RU000461"/>
    </source>
</evidence>
<dbReference type="CDD" id="cd11058">
    <property type="entry name" value="CYP60B-like"/>
    <property type="match status" value="1"/>
</dbReference>
<dbReference type="SUPFAM" id="SSF48264">
    <property type="entry name" value="Cytochrome P450"/>
    <property type="match status" value="1"/>
</dbReference>
<dbReference type="InterPro" id="IPR017972">
    <property type="entry name" value="Cyt_P450_CS"/>
</dbReference>
<reference evidence="6" key="1">
    <citation type="journal article" date="2020" name="Stud. Mycol.">
        <title>101 Dothideomycetes genomes: a test case for predicting lifestyles and emergence of pathogens.</title>
        <authorList>
            <person name="Haridas S."/>
            <person name="Albert R."/>
            <person name="Binder M."/>
            <person name="Bloem J."/>
            <person name="Labutti K."/>
            <person name="Salamov A."/>
            <person name="Andreopoulos B."/>
            <person name="Baker S."/>
            <person name="Barry K."/>
            <person name="Bills G."/>
            <person name="Bluhm B."/>
            <person name="Cannon C."/>
            <person name="Castanera R."/>
            <person name="Culley D."/>
            <person name="Daum C."/>
            <person name="Ezra D."/>
            <person name="Gonzalez J."/>
            <person name="Henrissat B."/>
            <person name="Kuo A."/>
            <person name="Liang C."/>
            <person name="Lipzen A."/>
            <person name="Lutzoni F."/>
            <person name="Magnuson J."/>
            <person name="Mondo S."/>
            <person name="Nolan M."/>
            <person name="Ohm R."/>
            <person name="Pangilinan J."/>
            <person name="Park H.-J."/>
            <person name="Ramirez L."/>
            <person name="Alfaro M."/>
            <person name="Sun H."/>
            <person name="Tritt A."/>
            <person name="Yoshinaga Y."/>
            <person name="Zwiers L.-H."/>
            <person name="Turgeon B."/>
            <person name="Goodwin S."/>
            <person name="Spatafora J."/>
            <person name="Crous P."/>
            <person name="Grigoriev I."/>
        </authorList>
    </citation>
    <scope>NUCLEOTIDE SEQUENCE</scope>
    <source>
        <strain evidence="6">CBS 116005</strain>
    </source>
</reference>
<gene>
    <name evidence="6" type="ORF">EJ03DRAFT_303140</name>
</gene>
<dbReference type="AlphaFoldDB" id="A0A6G1KU68"/>
<evidence type="ECO:0000256" key="4">
    <source>
        <dbReference type="PIRSR" id="PIRSR602401-1"/>
    </source>
</evidence>
<sequence>MSGRQPYAILKLHERYGPVVRIAPNELSFNRAQSWQDIYTVRHGALPFIKSEFYEGGNFAAEALSIVSERDPERHARMRRYLSNAFSDRSLKEQEPLIQGVVDELIAKLAAFDAQGTDMVMWFNLATFDIIGSLAFGETFGGVASGTQHPWIATVIKSLSKGALGDCAKRFPALAKVVMFVLAKPIDKLLAETRAHERNSKELVQRRIARKTERKDFMTNILEARATDDISDTQIAAHASDFVIAGSETTATALACITYYLLRNPAITESLRAEIDSAFNSYDSINASSTAGLRYLNAVCQEGMRMYPPLPFALPRVVPPGGAMVDGHWLPAGIIVSTAPFAASMDSRNFHEPWTFKPERWLDAKLREKDKQDASQPFSLGPRGCMGRSMGWMELRIILAKLHWTYDLSLVNQDLDWHRDSRMHTLWKKPELRVALVKRAR</sequence>
<dbReference type="PRINTS" id="PR00463">
    <property type="entry name" value="EP450I"/>
</dbReference>
<dbReference type="Pfam" id="PF00067">
    <property type="entry name" value="p450"/>
    <property type="match status" value="1"/>
</dbReference>
<dbReference type="InterPro" id="IPR036396">
    <property type="entry name" value="Cyt_P450_sf"/>
</dbReference>
<keyword evidence="7" id="KW-1185">Reference proteome</keyword>
<dbReference type="InterPro" id="IPR001128">
    <property type="entry name" value="Cyt_P450"/>
</dbReference>
<comment type="cofactor">
    <cofactor evidence="1 4">
        <name>heme</name>
        <dbReference type="ChEBI" id="CHEBI:30413"/>
    </cofactor>
</comment>
<dbReference type="InterPro" id="IPR050121">
    <property type="entry name" value="Cytochrome_P450_monoxygenase"/>
</dbReference>
<accession>A0A6G1KU68</accession>
<keyword evidence="2 4" id="KW-0479">Metal-binding</keyword>
<keyword evidence="5 6" id="KW-0503">Monooxygenase</keyword>
<dbReference type="Proteomes" id="UP000799436">
    <property type="component" value="Unassembled WGS sequence"/>
</dbReference>
<comment type="similarity">
    <text evidence="5">Belongs to the cytochrome P450 family.</text>
</comment>
<dbReference type="GO" id="GO:0004497">
    <property type="term" value="F:monooxygenase activity"/>
    <property type="evidence" value="ECO:0007669"/>
    <property type="project" value="UniProtKB-KW"/>
</dbReference>
<proteinExistence type="inferred from homology"/>
<keyword evidence="4 5" id="KW-0349">Heme</keyword>
<dbReference type="EMBL" id="ML995962">
    <property type="protein sequence ID" value="KAF2763809.1"/>
    <property type="molecule type" value="Genomic_DNA"/>
</dbReference>
<feature type="binding site" description="axial binding residue" evidence="4">
    <location>
        <position position="385"/>
    </location>
    <ligand>
        <name>heme</name>
        <dbReference type="ChEBI" id="CHEBI:30413"/>
    </ligand>
    <ligandPart>
        <name>Fe</name>
        <dbReference type="ChEBI" id="CHEBI:18248"/>
    </ligandPart>
</feature>
<organism evidence="6 7">
    <name type="scientific">Teratosphaeria nubilosa</name>
    <dbReference type="NCBI Taxonomy" id="161662"/>
    <lineage>
        <taxon>Eukaryota</taxon>
        <taxon>Fungi</taxon>
        <taxon>Dikarya</taxon>
        <taxon>Ascomycota</taxon>
        <taxon>Pezizomycotina</taxon>
        <taxon>Dothideomycetes</taxon>
        <taxon>Dothideomycetidae</taxon>
        <taxon>Mycosphaerellales</taxon>
        <taxon>Teratosphaeriaceae</taxon>
        <taxon>Teratosphaeria</taxon>
    </lineage>
</organism>
<name>A0A6G1KU68_9PEZI</name>
<dbReference type="PRINTS" id="PR00385">
    <property type="entry name" value="P450"/>
</dbReference>
<dbReference type="PANTHER" id="PTHR24305:SF161">
    <property type="entry name" value="P450, PUTATIVE (EUROFUNG)-RELATED"/>
    <property type="match status" value="1"/>
</dbReference>
<keyword evidence="5" id="KW-0560">Oxidoreductase</keyword>
<dbReference type="PANTHER" id="PTHR24305">
    <property type="entry name" value="CYTOCHROME P450"/>
    <property type="match status" value="1"/>
</dbReference>
<evidence type="ECO:0000256" key="3">
    <source>
        <dbReference type="ARBA" id="ARBA00023004"/>
    </source>
</evidence>
<evidence type="ECO:0000313" key="6">
    <source>
        <dbReference type="EMBL" id="KAF2763809.1"/>
    </source>
</evidence>
<dbReference type="GO" id="GO:0005506">
    <property type="term" value="F:iron ion binding"/>
    <property type="evidence" value="ECO:0007669"/>
    <property type="project" value="InterPro"/>
</dbReference>
<dbReference type="Gene3D" id="1.10.630.10">
    <property type="entry name" value="Cytochrome P450"/>
    <property type="match status" value="1"/>
</dbReference>
<keyword evidence="3 4" id="KW-0408">Iron</keyword>